<protein>
    <recommendedName>
        <fullName evidence="2">beta-mannosidase</fullName>
        <ecNumber evidence="2">3.2.1.25</ecNumber>
    </recommendedName>
</protein>
<dbReference type="InterPro" id="IPR006102">
    <property type="entry name" value="Ig-like_GH2"/>
</dbReference>
<feature type="compositionally biased region" description="Basic and acidic residues" evidence="9">
    <location>
        <begin position="107"/>
        <end position="135"/>
    </location>
</feature>
<dbReference type="EC" id="3.2.1.25" evidence="2"/>
<keyword evidence="6" id="KW-0119">Carbohydrate metabolism</keyword>
<dbReference type="VEuPathDB" id="FungiDB:BTJ68_12310"/>
<proteinExistence type="predicted"/>
<evidence type="ECO:0000256" key="3">
    <source>
        <dbReference type="ARBA" id="ARBA00022723"/>
    </source>
</evidence>
<evidence type="ECO:0000313" key="12">
    <source>
        <dbReference type="Proteomes" id="UP000268823"/>
    </source>
</evidence>
<dbReference type="PROSITE" id="PS50048">
    <property type="entry name" value="ZN2_CY6_FUNGAL_2"/>
    <property type="match status" value="1"/>
</dbReference>
<dbReference type="PANTHER" id="PTHR47783">
    <property type="entry name" value="ZN(II)2CYS6 TRANSCRIPTION FACTOR (EUROFUNG)-RELATED"/>
    <property type="match status" value="1"/>
</dbReference>
<dbReference type="InterPro" id="IPR013783">
    <property type="entry name" value="Ig-like_fold"/>
</dbReference>
<feature type="region of interest" description="Disordered" evidence="9">
    <location>
        <begin position="841"/>
        <end position="942"/>
    </location>
</feature>
<dbReference type="Gene3D" id="3.20.20.80">
    <property type="entry name" value="Glycosidases"/>
    <property type="match status" value="1"/>
</dbReference>
<feature type="compositionally biased region" description="Polar residues" evidence="9">
    <location>
        <begin position="884"/>
        <end position="931"/>
    </location>
</feature>
<dbReference type="InterPro" id="IPR054593">
    <property type="entry name" value="Beta-mannosidase-like_N2"/>
</dbReference>
<evidence type="ECO:0000256" key="1">
    <source>
        <dbReference type="ARBA" id="ARBA00000829"/>
    </source>
</evidence>
<name>A0A3M7FFI9_HORWE</name>
<dbReference type="SMART" id="SM00066">
    <property type="entry name" value="GAL4"/>
    <property type="match status" value="1"/>
</dbReference>
<feature type="region of interest" description="Disordered" evidence="9">
    <location>
        <begin position="440"/>
        <end position="492"/>
    </location>
</feature>
<feature type="region of interest" description="Disordered" evidence="9">
    <location>
        <begin position="1"/>
        <end position="49"/>
    </location>
</feature>
<dbReference type="Pfam" id="PF00703">
    <property type="entry name" value="Glyco_hydro_2"/>
    <property type="match status" value="1"/>
</dbReference>
<dbReference type="InterPro" id="IPR017853">
    <property type="entry name" value="GH"/>
</dbReference>
<dbReference type="InterPro" id="IPR041447">
    <property type="entry name" value="Mannosidase_ig"/>
</dbReference>
<dbReference type="OrthoDB" id="2866996at2759"/>
<feature type="compositionally biased region" description="Polar residues" evidence="9">
    <location>
        <begin position="959"/>
        <end position="993"/>
    </location>
</feature>
<sequence length="2105" mass="234385">MNAGLQPEGDHASSSSTTTSAAAAHNNKGSQPKALRFVTNYGAPHPKRRRIGAACLTCRKRKTACSGERPTCDTCKQNKLECAGYNTEPDGDGRKRSMSEVNTRQAPEVKEKQRVERAKRKSPPDTRQDREKDADTFDPALSHAEASDAPAAAGTTATATTTSSSSSKPGGPSPPDAQTTTTNRRPPELAVTAHPHADLGSHPGPEPLFSGSRNRMPYFRWLGPTAIMPGFKQMVVKIKRNDTDPMGRSSTDGMLSPSLGNSNPAEQRVSSLYTTTPTAVESDVRTPLNLPFYDTSPMPPSELITHLANTFFTHLGCNYHFLQHDRFLRDLQEKQVDAILVDAVCALAARFSNHQLLTQQPYEDAKLSPSDYGHAFARRAKVALVDAFAYPTPAAVQAALLLAYNEFGESRDSGLWMYLGIAIRMAEDLGMHKLEGLKYRGKSGPTPRMVKQDSHSDGNIPSPVEKSSRDQDVSPKSSDKASQDESEQEAVEQERVDTFWAIFFLDRVVSSGTGRRSTLRDKDIELSFPSLDETDPKTGWPAPFPALIRIVHLYGRVADLLNCIKQPSDITPDTPKRLAAMESQVTNFYQGLSPRLHFDAVNFQHYMKAGEGTNFVLLHFWFHTLIVLLHQPTLLKTFEGHILQLFPNSQQLSMSSAKTIADILSYSQLMDAKASLGNPFTTQPIYIAACAFLKETAEQTATSKEQSRSGSPNKRSDSGRSSNGDSQNGKKPGNGSSDRRTPNFPIDQKALARHTLLATAASQHYQLCYKALQSVETYWGGTKYILTVLDQKFEGVGDPLLYTAEEGESSMERPRPDASFTSPGWRRKLSWGAYHNNPPPLFKQQPFDTGSGSPSVGPSQAIGWTLTGTMDSPNTNLAWHYPSASGNQTSRGQSAPSGFNSTEYGAGNTISGQQYQQHARTVSTGGAQRSQRPPLVDYPSTASGVSAADADLLLGLGSPYTQPNSSSHQTPGSNSLPFTNQGSSVDPPNNYPLTQGPGDMAASNFANPYFGQLDSQNFGDMMIQSQDVDMSMLGLDMMPWFDSYPTHDLNLSMFDPASTTTGVDTSAGARSANAPPPPAYQATPGSILHADKEFYNSVAEAGREQIESFVLPIRSGRAWKVPAGAIVRISTPEGPQVGDLNIWRLDNPRERFWASRTRQLHASHLSTFDRLWSCLPYLRPLCTIIADALSDYGVDRFGGRCHDLLGTRCDPYVNTMLTGDSYDFHCHSNLTRAVLPFGLTEFDVHDVINIFQVTGLNDEGKYFMEASPAKKGDFIEFFAEQPLLMALSTCPGGDLSAWSFGEGGGGDEGDGGERKNPFLGFDELQCQWVAEKTWTYKVTLPPIVPSQTGMKHVLAFDGLDTFATVRLDGDVILQSDNMFIMHRVDVSRHLAQKGPHYLEIEFKPALLEARKIREAHPEHRWVGFNGDVSRLAVRKAQYHWGWDWGPELMTCGPWREVRLESYCARIKHMRVDYHVAHDLQSVRGTIQADIDGPGKQVEFSAALDGVEVLNETTDVDHDGKAAVEFIVKHPKLWYPHGYGLQPLYTVTASLLDGSDMLHSLSKRTGFRKLDLVQHPDEFGKSFYFRINGVDVFCGGSDWIPADSFTPRITAAKYRKWLQMMVDGYQIMIRIWGGGTWEENVFYELCDELGILVWQDFMFACGNYPAYPAMLKSIEQESVCQTRRLRHHPCLAIFAGNNEDYQVQESSGLTYDYKDKDPQSWLKTDFPARYIYEKLLPDVVAAHCPHVPYHPGSPWGDGKITSDQTVGDMHQWNVWHGTQEKYQIFDQLGGRFNSEFGMEAFPHIDTIKYFVTDPSQLYPQSHMIDFHNKADGHERRIATYLVENFRTRTELDKFIHLTQLSQAEALMFAYRGWRRQWGQQRLCGGALVWQLNDCWPVISWAIVDYFQRKKPAYYVMRRALSPVAIAVRREHHDWSVVHARPAKQSKYECWVASSKLEEITASVELRYISIATGHDIKDKVVLENVRIVPNGTTELFQGVIDNEREEPHVLSARIWVDQELVSRDCDWPQPLKYLDFSERGVSVESDNGTITVRARKPTKGLVFEEREGILVTDSALDVVPGDEQTVKVRGMGMDSKGLDWTFLGAS</sequence>
<dbReference type="Pfam" id="PF09347">
    <property type="entry name" value="DUF1989"/>
    <property type="match status" value="1"/>
</dbReference>
<evidence type="ECO:0000256" key="8">
    <source>
        <dbReference type="ARBA" id="ARBA00023326"/>
    </source>
</evidence>
<evidence type="ECO:0000313" key="11">
    <source>
        <dbReference type="EMBL" id="RMY87064.1"/>
    </source>
</evidence>
<feature type="region of interest" description="Disordered" evidence="9">
    <location>
        <begin position="956"/>
        <end position="1000"/>
    </location>
</feature>
<dbReference type="InterPro" id="IPR036156">
    <property type="entry name" value="Beta-gal/glucu_dom_sf"/>
</dbReference>
<dbReference type="Gene3D" id="2.60.40.10">
    <property type="entry name" value="Immunoglobulins"/>
    <property type="match status" value="1"/>
</dbReference>
<dbReference type="GO" id="GO:0006351">
    <property type="term" value="P:DNA-templated transcription"/>
    <property type="evidence" value="ECO:0007669"/>
    <property type="project" value="InterPro"/>
</dbReference>
<dbReference type="InterPro" id="IPR001138">
    <property type="entry name" value="Zn2Cys6_DnaBD"/>
</dbReference>
<feature type="compositionally biased region" description="Low complexity" evidence="9">
    <location>
        <begin position="12"/>
        <end position="24"/>
    </location>
</feature>
<evidence type="ECO:0000256" key="4">
    <source>
        <dbReference type="ARBA" id="ARBA00022801"/>
    </source>
</evidence>
<dbReference type="SMART" id="SM00906">
    <property type="entry name" value="Fungal_trans"/>
    <property type="match status" value="1"/>
</dbReference>
<dbReference type="CDD" id="cd00067">
    <property type="entry name" value="GAL4"/>
    <property type="match status" value="1"/>
</dbReference>
<comment type="caution">
    <text evidence="11">The sequence shown here is derived from an EMBL/GenBank/DDBJ whole genome shotgun (WGS) entry which is preliminary data.</text>
</comment>
<feature type="compositionally biased region" description="Polar residues" evidence="9">
    <location>
        <begin position="701"/>
        <end position="712"/>
    </location>
</feature>
<organism evidence="11 12">
    <name type="scientific">Hortaea werneckii</name>
    <name type="common">Black yeast</name>
    <name type="synonym">Cladosporium werneckii</name>
    <dbReference type="NCBI Taxonomy" id="91943"/>
    <lineage>
        <taxon>Eukaryota</taxon>
        <taxon>Fungi</taxon>
        <taxon>Dikarya</taxon>
        <taxon>Ascomycota</taxon>
        <taxon>Pezizomycotina</taxon>
        <taxon>Dothideomycetes</taxon>
        <taxon>Dothideomycetidae</taxon>
        <taxon>Mycosphaerellales</taxon>
        <taxon>Teratosphaeriaceae</taxon>
        <taxon>Hortaea</taxon>
    </lineage>
</organism>
<dbReference type="InterPro" id="IPR018959">
    <property type="entry name" value="DUF1989"/>
</dbReference>
<dbReference type="Proteomes" id="UP000268823">
    <property type="component" value="Unassembled WGS sequence"/>
</dbReference>
<dbReference type="InterPro" id="IPR007219">
    <property type="entry name" value="XnlR_reg_dom"/>
</dbReference>
<dbReference type="PANTHER" id="PTHR47783:SF1">
    <property type="entry name" value="ZN(II)2CYS6 TRANSCRIPTION FACTOR (EUROFUNG)"/>
    <property type="match status" value="1"/>
</dbReference>
<dbReference type="InterPro" id="IPR008979">
    <property type="entry name" value="Galactose-bd-like_sf"/>
</dbReference>
<dbReference type="SUPFAM" id="SSF49303">
    <property type="entry name" value="beta-Galactosidase/glucuronidase domain"/>
    <property type="match status" value="1"/>
</dbReference>
<dbReference type="Pfam" id="PF00172">
    <property type="entry name" value="Zn_clus"/>
    <property type="match status" value="1"/>
</dbReference>
<dbReference type="Gene3D" id="2.60.120.260">
    <property type="entry name" value="Galactose-binding domain-like"/>
    <property type="match status" value="1"/>
</dbReference>
<comment type="catalytic activity">
    <reaction evidence="1">
        <text>Hydrolysis of terminal, non-reducing beta-D-mannose residues in beta-D-mannosides.</text>
        <dbReference type="EC" id="3.2.1.25"/>
    </reaction>
</comment>
<accession>A0A3M7FFI9</accession>
<gene>
    <name evidence="11" type="ORF">D0861_05563</name>
</gene>
<dbReference type="EMBL" id="QWIR01000100">
    <property type="protein sequence ID" value="RMY87064.1"/>
    <property type="molecule type" value="Genomic_DNA"/>
</dbReference>
<dbReference type="SUPFAM" id="SSF57701">
    <property type="entry name" value="Zn2/Cys6 DNA-binding domain"/>
    <property type="match status" value="1"/>
</dbReference>
<feature type="compositionally biased region" description="Polar residues" evidence="9">
    <location>
        <begin position="846"/>
        <end position="858"/>
    </location>
</feature>
<feature type="compositionally biased region" description="Basic and acidic residues" evidence="9">
    <location>
        <begin position="466"/>
        <end position="483"/>
    </location>
</feature>
<dbReference type="SUPFAM" id="SSF51445">
    <property type="entry name" value="(Trans)glycosidases"/>
    <property type="match status" value="1"/>
</dbReference>
<keyword evidence="3" id="KW-0479">Metal-binding</keyword>
<feature type="domain" description="Zn(2)-C6 fungal-type" evidence="10">
    <location>
        <begin position="54"/>
        <end position="82"/>
    </location>
</feature>
<feature type="compositionally biased region" description="Low complexity" evidence="9">
    <location>
        <begin position="147"/>
        <end position="170"/>
    </location>
</feature>
<keyword evidence="7" id="KW-0326">Glycosidase</keyword>
<dbReference type="Pfam" id="PF04082">
    <property type="entry name" value="Fungal_trans"/>
    <property type="match status" value="1"/>
</dbReference>
<keyword evidence="5" id="KW-0539">Nucleus</keyword>
<evidence type="ECO:0000256" key="6">
    <source>
        <dbReference type="ARBA" id="ARBA00023277"/>
    </source>
</evidence>
<evidence type="ECO:0000256" key="9">
    <source>
        <dbReference type="SAM" id="MobiDB-lite"/>
    </source>
</evidence>
<evidence type="ECO:0000256" key="7">
    <source>
        <dbReference type="ARBA" id="ARBA00023295"/>
    </source>
</evidence>
<evidence type="ECO:0000259" key="10">
    <source>
        <dbReference type="PROSITE" id="PS50048"/>
    </source>
</evidence>
<dbReference type="Pfam" id="PF22666">
    <property type="entry name" value="Glyco_hydro_2_N2"/>
    <property type="match status" value="1"/>
</dbReference>
<reference evidence="11 12" key="1">
    <citation type="journal article" date="2018" name="BMC Genomics">
        <title>Genomic evidence for intraspecific hybridization in a clonal and extremely halotolerant yeast.</title>
        <authorList>
            <person name="Gostincar C."/>
            <person name="Stajich J.E."/>
            <person name="Zupancic J."/>
            <person name="Zalar P."/>
            <person name="Gunde-Cimerman N."/>
        </authorList>
    </citation>
    <scope>NUCLEOTIDE SEQUENCE [LARGE SCALE GENOMIC DNA]</scope>
    <source>
        <strain evidence="11 12">EXF-2788</strain>
    </source>
</reference>
<keyword evidence="4" id="KW-0378">Hydrolase</keyword>
<dbReference type="GO" id="GO:0008270">
    <property type="term" value="F:zinc ion binding"/>
    <property type="evidence" value="ECO:0007669"/>
    <property type="project" value="InterPro"/>
</dbReference>
<dbReference type="GO" id="GO:0003677">
    <property type="term" value="F:DNA binding"/>
    <property type="evidence" value="ECO:0007669"/>
    <property type="project" value="InterPro"/>
</dbReference>
<dbReference type="Gene3D" id="4.10.240.10">
    <property type="entry name" value="Zn(2)-C6 fungal-type DNA-binding domain"/>
    <property type="match status" value="1"/>
</dbReference>
<feature type="region of interest" description="Disordered" evidence="9">
    <location>
        <begin position="193"/>
        <end position="212"/>
    </location>
</feature>
<keyword evidence="8" id="KW-0624">Polysaccharide degradation</keyword>
<dbReference type="FunFam" id="3.20.20.80:FF:000050">
    <property type="entry name" value="Beta-mannosidase B"/>
    <property type="match status" value="1"/>
</dbReference>
<feature type="compositionally biased region" description="Polar residues" evidence="9">
    <location>
        <begin position="248"/>
        <end position="265"/>
    </location>
</feature>
<evidence type="ECO:0000256" key="2">
    <source>
        <dbReference type="ARBA" id="ARBA00012754"/>
    </source>
</evidence>
<dbReference type="CDD" id="cd12148">
    <property type="entry name" value="fungal_TF_MHR"/>
    <property type="match status" value="1"/>
</dbReference>
<feature type="region of interest" description="Disordered" evidence="9">
    <location>
        <begin position="701"/>
        <end position="744"/>
    </location>
</feature>
<dbReference type="GO" id="GO:0000981">
    <property type="term" value="F:DNA-binding transcription factor activity, RNA polymerase II-specific"/>
    <property type="evidence" value="ECO:0007669"/>
    <property type="project" value="InterPro"/>
</dbReference>
<dbReference type="SUPFAM" id="SSF49785">
    <property type="entry name" value="Galactose-binding domain-like"/>
    <property type="match status" value="1"/>
</dbReference>
<feature type="compositionally biased region" description="Polar residues" evidence="9">
    <location>
        <begin position="866"/>
        <end position="877"/>
    </location>
</feature>
<feature type="region of interest" description="Disordered" evidence="9">
    <location>
        <begin position="244"/>
        <end position="265"/>
    </location>
</feature>
<evidence type="ECO:0000256" key="5">
    <source>
        <dbReference type="ARBA" id="ARBA00023242"/>
    </source>
</evidence>
<feature type="region of interest" description="Disordered" evidence="9">
    <location>
        <begin position="61"/>
        <end position="186"/>
    </location>
</feature>
<dbReference type="InterPro" id="IPR036864">
    <property type="entry name" value="Zn2-C6_fun-type_DNA-bd_sf"/>
</dbReference>
<dbReference type="Pfam" id="PF17786">
    <property type="entry name" value="Mannosidase_ig"/>
    <property type="match status" value="1"/>
</dbReference>
<dbReference type="PROSITE" id="PS00463">
    <property type="entry name" value="ZN2_CY6_FUNGAL_1"/>
    <property type="match status" value="1"/>
</dbReference>
<dbReference type="GO" id="GO:0000272">
    <property type="term" value="P:polysaccharide catabolic process"/>
    <property type="evidence" value="ECO:0007669"/>
    <property type="project" value="UniProtKB-KW"/>
</dbReference>
<dbReference type="GO" id="GO:0004567">
    <property type="term" value="F:beta-mannosidase activity"/>
    <property type="evidence" value="ECO:0007669"/>
    <property type="project" value="UniProtKB-EC"/>
</dbReference>